<feature type="repeat" description="NHL" evidence="2">
    <location>
        <begin position="93"/>
        <end position="136"/>
    </location>
</feature>
<keyword evidence="3" id="KW-0812">Transmembrane</keyword>
<dbReference type="Pfam" id="PF17170">
    <property type="entry name" value="DUF5128"/>
    <property type="match status" value="2"/>
</dbReference>
<evidence type="ECO:0000313" key="4">
    <source>
        <dbReference type="EMBL" id="TWD97436.1"/>
    </source>
</evidence>
<dbReference type="InterPro" id="IPR011042">
    <property type="entry name" value="6-blade_b-propeller_TolB-like"/>
</dbReference>
<evidence type="ECO:0000256" key="2">
    <source>
        <dbReference type="PROSITE-ProRule" id="PRU00504"/>
    </source>
</evidence>
<reference evidence="4 5" key="1">
    <citation type="submission" date="2019-06" db="EMBL/GenBank/DDBJ databases">
        <title>Sorghum-associated microbial communities from plants grown in Nebraska, USA.</title>
        <authorList>
            <person name="Schachtman D."/>
        </authorList>
    </citation>
    <scope>NUCLEOTIDE SEQUENCE [LARGE SCALE GENOMIC DNA]</scope>
    <source>
        <strain evidence="4 5">2482</strain>
    </source>
</reference>
<dbReference type="EMBL" id="VIVN01000010">
    <property type="protein sequence ID" value="TWD97436.1"/>
    <property type="molecule type" value="Genomic_DNA"/>
</dbReference>
<evidence type="ECO:0000313" key="5">
    <source>
        <dbReference type="Proteomes" id="UP000319671"/>
    </source>
</evidence>
<evidence type="ECO:0000256" key="1">
    <source>
        <dbReference type="ARBA" id="ARBA00022737"/>
    </source>
</evidence>
<protein>
    <submittedName>
        <fullName evidence="4">NHL repeat-containing protein</fullName>
    </submittedName>
</protein>
<dbReference type="AlphaFoldDB" id="A0A561D1V7"/>
<keyword evidence="3" id="KW-1133">Transmembrane helix</keyword>
<dbReference type="GO" id="GO:0008270">
    <property type="term" value="F:zinc ion binding"/>
    <property type="evidence" value="ECO:0007669"/>
    <property type="project" value="UniProtKB-KW"/>
</dbReference>
<keyword evidence="3" id="KW-0472">Membrane</keyword>
<sequence length="321" mass="35997">MKKKTVYMWMGGIVILVIAAFTAIYFLNMESTVKKASNVIDPNSPPTFSQLIYGDFDNALDKPMDVAKIGEFIYVSDTNNKRVQVFDTSGTRVFMFGKEGEGKGEFKFPYGIAGDKKGEVYVADLYNGKISIFDSKGKFIKYFDDKEKLIKSPAGIRIFDEKLYVTDVQQNKVFVLNLSGKKLQEISTGANKEDTFKAPNAIALDKKTDELFVCDSGNQRVLAYDKKGKYLRTINGSKDGKGSSVFVNPRGIGVDSRGVLYVVNNLSHTIYGFNEKGEQVLTFGSMGDQNEQFYLPNGLYVDDNDRVYITDTLNQRVALYY</sequence>
<dbReference type="PANTHER" id="PTHR24104:SF25">
    <property type="entry name" value="PROTEIN LIN-41"/>
    <property type="match status" value="1"/>
</dbReference>
<name>A0A561D1V7_9BACI</name>
<dbReference type="PANTHER" id="PTHR24104">
    <property type="entry name" value="E3 UBIQUITIN-PROTEIN LIGASE NHLRC1-RELATED"/>
    <property type="match status" value="1"/>
</dbReference>
<dbReference type="SUPFAM" id="SSF101898">
    <property type="entry name" value="NHL repeat"/>
    <property type="match status" value="1"/>
</dbReference>
<accession>A0A561D1V7</accession>
<dbReference type="Proteomes" id="UP000319671">
    <property type="component" value="Unassembled WGS sequence"/>
</dbReference>
<dbReference type="InterPro" id="IPR001258">
    <property type="entry name" value="NHL_repeat"/>
</dbReference>
<dbReference type="PROSITE" id="PS51125">
    <property type="entry name" value="NHL"/>
    <property type="match status" value="1"/>
</dbReference>
<evidence type="ECO:0000256" key="3">
    <source>
        <dbReference type="SAM" id="Phobius"/>
    </source>
</evidence>
<gene>
    <name evidence="4" type="ORF">FB550_11041</name>
</gene>
<organism evidence="4 5">
    <name type="scientific">Neobacillus bataviensis</name>
    <dbReference type="NCBI Taxonomy" id="220685"/>
    <lineage>
        <taxon>Bacteria</taxon>
        <taxon>Bacillati</taxon>
        <taxon>Bacillota</taxon>
        <taxon>Bacilli</taxon>
        <taxon>Bacillales</taxon>
        <taxon>Bacillaceae</taxon>
        <taxon>Neobacillus</taxon>
    </lineage>
</organism>
<dbReference type="CDD" id="cd14963">
    <property type="entry name" value="NHL_like_5"/>
    <property type="match status" value="1"/>
</dbReference>
<proteinExistence type="predicted"/>
<feature type="transmembrane region" description="Helical" evidence="3">
    <location>
        <begin position="6"/>
        <end position="27"/>
    </location>
</feature>
<dbReference type="InterPro" id="IPR050952">
    <property type="entry name" value="TRIM-NHL_E3_ligases"/>
</dbReference>
<dbReference type="Gene3D" id="2.120.10.30">
    <property type="entry name" value="TolB, C-terminal domain"/>
    <property type="match status" value="2"/>
</dbReference>
<comment type="caution">
    <text evidence="4">The sequence shown here is derived from an EMBL/GenBank/DDBJ whole genome shotgun (WGS) entry which is preliminary data.</text>
</comment>
<dbReference type="Pfam" id="PF01436">
    <property type="entry name" value="NHL"/>
    <property type="match status" value="1"/>
</dbReference>
<keyword evidence="1" id="KW-0677">Repeat</keyword>
<dbReference type="RefSeq" id="WP_144566667.1">
    <property type="nucleotide sequence ID" value="NZ_VIVN01000010.1"/>
</dbReference>
<keyword evidence="5" id="KW-1185">Reference proteome</keyword>